<dbReference type="SUPFAM" id="SSF53448">
    <property type="entry name" value="Nucleotide-diphospho-sugar transferases"/>
    <property type="match status" value="1"/>
</dbReference>
<evidence type="ECO:0000313" key="2">
    <source>
        <dbReference type="EMBL" id="EJW98269.1"/>
    </source>
</evidence>
<reference evidence="2" key="1">
    <citation type="journal article" date="2012" name="PLoS ONE">
        <title>Gene sets for utilization of primary and secondary nutrition supplies in the distal gut of endangered iberian lynx.</title>
        <authorList>
            <person name="Alcaide M."/>
            <person name="Messina E."/>
            <person name="Richter M."/>
            <person name="Bargiela R."/>
            <person name="Peplies J."/>
            <person name="Huws S.A."/>
            <person name="Newbold C.J."/>
            <person name="Golyshin P.N."/>
            <person name="Simon M.A."/>
            <person name="Lopez G."/>
            <person name="Yakimov M.M."/>
            <person name="Ferrer M."/>
        </authorList>
    </citation>
    <scope>NUCLEOTIDE SEQUENCE</scope>
</reference>
<name>J9GG02_9ZZZZ</name>
<sequence>MTLEFLICTIDDGMQSLPSMLLPPQEGVQYLISWQHSLEAGRKGEGSGDTNRWSVPEALRQRPDVRVVELEGRGLSRNRNYALRHAQGDWLILADDDCTYTVEGIARLRSVIAVHPDAAILQLQGHDALGNPLRAYPSFPYEYRQRPRFSYVCSWELVLRRTANLPWFDERFGIGAYLGCGEEEVFVHECSQRGEAVYYEPVPWVTTDAATTGTRFDESRAVQRAKGGVLAVMHGAFGAVLRCTKFAFTYSGASWLKRWRILFEMYKGIVHVYTHHPIP</sequence>
<accession>J9GG02</accession>
<comment type="caution">
    <text evidence="2">The sequence shown here is derived from an EMBL/GenBank/DDBJ whole genome shotgun (WGS) entry which is preliminary data.</text>
</comment>
<dbReference type="Pfam" id="PF00535">
    <property type="entry name" value="Glycos_transf_2"/>
    <property type="match status" value="1"/>
</dbReference>
<evidence type="ECO:0000259" key="1">
    <source>
        <dbReference type="Pfam" id="PF00535"/>
    </source>
</evidence>
<dbReference type="Gene3D" id="3.90.550.10">
    <property type="entry name" value="Spore Coat Polysaccharide Biosynthesis Protein SpsA, Chain A"/>
    <property type="match status" value="1"/>
</dbReference>
<organism evidence="2">
    <name type="scientific">gut metagenome</name>
    <dbReference type="NCBI Taxonomy" id="749906"/>
    <lineage>
        <taxon>unclassified sequences</taxon>
        <taxon>metagenomes</taxon>
        <taxon>organismal metagenomes</taxon>
    </lineage>
</organism>
<proteinExistence type="predicted"/>
<dbReference type="EMBL" id="AMCI01004344">
    <property type="protein sequence ID" value="EJW98269.1"/>
    <property type="molecule type" value="Genomic_DNA"/>
</dbReference>
<gene>
    <name evidence="2" type="ORF">EVA_13625</name>
</gene>
<feature type="domain" description="Glycosyltransferase 2-like" evidence="1">
    <location>
        <begin position="60"/>
        <end position="134"/>
    </location>
</feature>
<dbReference type="InterPro" id="IPR001173">
    <property type="entry name" value="Glyco_trans_2-like"/>
</dbReference>
<dbReference type="InterPro" id="IPR029044">
    <property type="entry name" value="Nucleotide-diphossugar_trans"/>
</dbReference>
<dbReference type="CDD" id="cd00761">
    <property type="entry name" value="Glyco_tranf_GTA_type"/>
    <property type="match status" value="1"/>
</dbReference>
<protein>
    <submittedName>
        <fullName evidence="2">Glycosyl transferase, group 2 family protein</fullName>
    </submittedName>
</protein>
<dbReference type="AlphaFoldDB" id="J9GG02"/>
<dbReference type="GO" id="GO:0016740">
    <property type="term" value="F:transferase activity"/>
    <property type="evidence" value="ECO:0007669"/>
    <property type="project" value="UniProtKB-KW"/>
</dbReference>
<keyword evidence="2" id="KW-0808">Transferase</keyword>